<keyword evidence="7" id="KW-0598">Phosphotransferase system</keyword>
<comment type="subcellular location">
    <subcellularLocation>
        <location evidence="1">Cytoplasm</location>
    </subcellularLocation>
</comment>
<dbReference type="SUPFAM" id="SSF55804">
    <property type="entry name" value="Phoshotransferase/anion transport protein"/>
    <property type="match status" value="1"/>
</dbReference>
<dbReference type="PANTHER" id="PTHR36203">
    <property type="entry name" value="ASCORBATE-SPECIFIC PTS SYSTEM EIIA COMPONENT"/>
    <property type="match status" value="1"/>
</dbReference>
<keyword evidence="8" id="KW-0418">Kinase</keyword>
<feature type="domain" description="PTS EIIA type-2" evidence="12">
    <location>
        <begin position="7"/>
        <end position="149"/>
    </location>
</feature>
<evidence type="ECO:0000256" key="5">
    <source>
        <dbReference type="ARBA" id="ARBA00022553"/>
    </source>
</evidence>
<protein>
    <recommendedName>
        <fullName evidence="10">Ascorbate-specific PTS system EIIA component</fullName>
    </recommendedName>
    <alternativeName>
        <fullName evidence="11">Ascorbate-specific phosphotransferase enzyme IIA component</fullName>
    </alternativeName>
</protein>
<evidence type="ECO:0000256" key="3">
    <source>
        <dbReference type="ARBA" id="ARBA00022448"/>
    </source>
</evidence>
<evidence type="ECO:0000256" key="2">
    <source>
        <dbReference type="ARBA" id="ARBA00011798"/>
    </source>
</evidence>
<evidence type="ECO:0000256" key="1">
    <source>
        <dbReference type="ARBA" id="ARBA00004496"/>
    </source>
</evidence>
<dbReference type="InterPro" id="IPR051351">
    <property type="entry name" value="Ascorbate-PTS_EIIA_comp"/>
</dbReference>
<dbReference type="AlphaFoldDB" id="A0AAC9RMP0"/>
<evidence type="ECO:0000256" key="4">
    <source>
        <dbReference type="ARBA" id="ARBA00022490"/>
    </source>
</evidence>
<dbReference type="RefSeq" id="WP_085236353.1">
    <property type="nucleotide sequence ID" value="NZ_CP020773.1"/>
</dbReference>
<name>A0AAC9RMP0_9STAP</name>
<gene>
    <name evidence="13" type="ORF">B5P37_01255</name>
</gene>
<dbReference type="Proteomes" id="UP000242864">
    <property type="component" value="Chromosome"/>
</dbReference>
<dbReference type="GO" id="GO:0009401">
    <property type="term" value="P:phosphoenolpyruvate-dependent sugar phosphotransferase system"/>
    <property type="evidence" value="ECO:0007669"/>
    <property type="project" value="UniProtKB-KW"/>
</dbReference>
<proteinExistence type="predicted"/>
<dbReference type="Pfam" id="PF00359">
    <property type="entry name" value="PTS_EIIA_2"/>
    <property type="match status" value="1"/>
</dbReference>
<keyword evidence="3" id="KW-0813">Transport</keyword>
<keyword evidence="5" id="KW-0597">Phosphoprotein</keyword>
<accession>A0AAC9RMP0</accession>
<dbReference type="PANTHER" id="PTHR36203:SF1">
    <property type="entry name" value="ASCORBATE-SPECIFIC PTS SYSTEM EIIA COMPONENT"/>
    <property type="match status" value="1"/>
</dbReference>
<sequence>MNTFKESLISENSVLLNQHAETWEEAVKKSTAPLVKSGAVDPMYSDAIIKSTEHYGPYYLLMEGMAMPHARPEDGVRRNAFSLVTFDEPIIFSDGKSAQVFVVLAATSAEIHTTMAIPQIVAVFEIDHIIEKLTSATSIDEVLTIIDQADMRQYI</sequence>
<evidence type="ECO:0000256" key="10">
    <source>
        <dbReference type="ARBA" id="ARBA00041175"/>
    </source>
</evidence>
<organism evidence="13 14">
    <name type="scientific">Staphylococcus lutrae</name>
    <dbReference type="NCBI Taxonomy" id="155085"/>
    <lineage>
        <taxon>Bacteria</taxon>
        <taxon>Bacillati</taxon>
        <taxon>Bacillota</taxon>
        <taxon>Bacilli</taxon>
        <taxon>Bacillales</taxon>
        <taxon>Staphylococcaceae</taxon>
        <taxon>Staphylococcus</taxon>
    </lineage>
</organism>
<evidence type="ECO:0000256" key="8">
    <source>
        <dbReference type="ARBA" id="ARBA00022777"/>
    </source>
</evidence>
<dbReference type="CDD" id="cd00211">
    <property type="entry name" value="PTS_IIA_fru"/>
    <property type="match status" value="1"/>
</dbReference>
<dbReference type="Gene3D" id="3.40.930.10">
    <property type="entry name" value="Mannitol-specific EII, Chain A"/>
    <property type="match status" value="1"/>
</dbReference>
<comment type="subunit">
    <text evidence="2">Homodimer or homotrimer. Seems to be a monomer when not phosphorylated.</text>
</comment>
<evidence type="ECO:0000256" key="7">
    <source>
        <dbReference type="ARBA" id="ARBA00022683"/>
    </source>
</evidence>
<dbReference type="EMBL" id="CP020773">
    <property type="protein sequence ID" value="ARJ50078.1"/>
    <property type="molecule type" value="Genomic_DNA"/>
</dbReference>
<dbReference type="GO" id="GO:0016301">
    <property type="term" value="F:kinase activity"/>
    <property type="evidence" value="ECO:0007669"/>
    <property type="project" value="UniProtKB-KW"/>
</dbReference>
<dbReference type="GO" id="GO:0005737">
    <property type="term" value="C:cytoplasm"/>
    <property type="evidence" value="ECO:0007669"/>
    <property type="project" value="UniProtKB-SubCell"/>
</dbReference>
<dbReference type="KEGG" id="slz:B5P37_01255"/>
<dbReference type="InterPro" id="IPR016152">
    <property type="entry name" value="PTrfase/Anion_transptr"/>
</dbReference>
<keyword evidence="14" id="KW-1185">Reference proteome</keyword>
<evidence type="ECO:0000256" key="11">
    <source>
        <dbReference type="ARBA" id="ARBA00042072"/>
    </source>
</evidence>
<reference evidence="13 14" key="1">
    <citation type="submission" date="2017-04" db="EMBL/GenBank/DDBJ databases">
        <authorList>
            <person name="Veseli I.A."/>
            <person name="Tang C."/>
            <person name="Pombert J.-F."/>
        </authorList>
    </citation>
    <scope>NUCLEOTIDE SEQUENCE [LARGE SCALE GENOMIC DNA]</scope>
    <source>
        <strain evidence="13 14">ATCC 700373</strain>
    </source>
</reference>
<dbReference type="InterPro" id="IPR002178">
    <property type="entry name" value="PTS_EIIA_type-2_dom"/>
</dbReference>
<evidence type="ECO:0000313" key="14">
    <source>
        <dbReference type="Proteomes" id="UP000242864"/>
    </source>
</evidence>
<dbReference type="PROSITE" id="PS51094">
    <property type="entry name" value="PTS_EIIA_TYPE_2"/>
    <property type="match status" value="1"/>
</dbReference>
<evidence type="ECO:0000256" key="6">
    <source>
        <dbReference type="ARBA" id="ARBA00022679"/>
    </source>
</evidence>
<keyword evidence="6" id="KW-0808">Transferase</keyword>
<comment type="function">
    <text evidence="9">The phosphoenolpyruvate-dependent sugar phosphotransferase system (sugar PTS), a major carbohydrate active transport system, catalyzes the phosphorylation of incoming sugar substrates concomitantly with their translocation across the cell membrane. The enzyme II UlaABC PTS system is involved in ascorbate transport.</text>
</comment>
<evidence type="ECO:0000256" key="9">
    <source>
        <dbReference type="ARBA" id="ARBA00037387"/>
    </source>
</evidence>
<keyword evidence="4" id="KW-0963">Cytoplasm</keyword>
<evidence type="ECO:0000259" key="12">
    <source>
        <dbReference type="PROSITE" id="PS51094"/>
    </source>
</evidence>
<evidence type="ECO:0000313" key="13">
    <source>
        <dbReference type="EMBL" id="ARJ50078.1"/>
    </source>
</evidence>